<accession>A0A9W7AQT1</accession>
<feature type="non-terminal residue" evidence="1">
    <location>
        <position position="150"/>
    </location>
</feature>
<comment type="caution">
    <text evidence="1">The sequence shown here is derived from an EMBL/GenBank/DDBJ whole genome shotgun (WGS) entry which is preliminary data.</text>
</comment>
<dbReference type="AlphaFoldDB" id="A0A9W7AQT1"/>
<evidence type="ECO:0000313" key="1">
    <source>
        <dbReference type="EMBL" id="GMH73403.1"/>
    </source>
</evidence>
<dbReference type="OrthoDB" id="27537at2759"/>
<gene>
    <name evidence="1" type="ORF">TrLO_g14712</name>
</gene>
<keyword evidence="2" id="KW-1185">Reference proteome</keyword>
<dbReference type="Proteomes" id="UP001165122">
    <property type="component" value="Unassembled WGS sequence"/>
</dbReference>
<dbReference type="EMBL" id="BRXW01000673">
    <property type="protein sequence ID" value="GMH73403.1"/>
    <property type="molecule type" value="Genomic_DNA"/>
</dbReference>
<sequence length="150" mass="16203">MFKNSGDLATLKLYDTRNYKSAFATFGVGLKEFTETLQRNSGVSGEKGKEIYESCRLPEGDNLLEFNYDGSQILLKLRGGVVVVIDAFDGKLVNVLTEHITEKSGGISVATFNGKGVSIVDGSEICSYKNVEGGVSARWKEGHEGDVKGV</sequence>
<protein>
    <submittedName>
        <fullName evidence="1">Uncharacterized protein</fullName>
    </submittedName>
</protein>
<name>A0A9W7AQT1_9STRA</name>
<reference evidence="2" key="1">
    <citation type="journal article" date="2023" name="Commun. Biol.">
        <title>Genome analysis of Parmales, the sister group of diatoms, reveals the evolutionary specialization of diatoms from phago-mixotrophs to photoautotrophs.</title>
        <authorList>
            <person name="Ban H."/>
            <person name="Sato S."/>
            <person name="Yoshikawa S."/>
            <person name="Yamada K."/>
            <person name="Nakamura Y."/>
            <person name="Ichinomiya M."/>
            <person name="Sato N."/>
            <person name="Blanc-Mathieu R."/>
            <person name="Endo H."/>
            <person name="Kuwata A."/>
            <person name="Ogata H."/>
        </authorList>
    </citation>
    <scope>NUCLEOTIDE SEQUENCE [LARGE SCALE GENOMIC DNA]</scope>
    <source>
        <strain evidence="2">NIES 3700</strain>
    </source>
</reference>
<proteinExistence type="predicted"/>
<organism evidence="1 2">
    <name type="scientific">Triparma laevis f. longispina</name>
    <dbReference type="NCBI Taxonomy" id="1714387"/>
    <lineage>
        <taxon>Eukaryota</taxon>
        <taxon>Sar</taxon>
        <taxon>Stramenopiles</taxon>
        <taxon>Ochrophyta</taxon>
        <taxon>Bolidophyceae</taxon>
        <taxon>Parmales</taxon>
        <taxon>Triparmaceae</taxon>
        <taxon>Triparma</taxon>
    </lineage>
</organism>
<evidence type="ECO:0000313" key="2">
    <source>
        <dbReference type="Proteomes" id="UP001165122"/>
    </source>
</evidence>